<dbReference type="GeneID" id="78289393"/>
<comment type="similarity">
    <text evidence="2">Belongs to the prokaryotic riboflavin transporter (P-RFT) (TC 2.A.87) family.</text>
</comment>
<evidence type="ECO:0000256" key="7">
    <source>
        <dbReference type="ARBA" id="ARBA00023136"/>
    </source>
</evidence>
<feature type="transmembrane region" description="Helical" evidence="8">
    <location>
        <begin position="12"/>
        <end position="31"/>
    </location>
</feature>
<dbReference type="PANTHER" id="PTHR38438">
    <property type="entry name" value="RIBOFLAVIN TRANSPORTER RIBU"/>
    <property type="match status" value="1"/>
</dbReference>
<evidence type="ECO:0000313" key="10">
    <source>
        <dbReference type="Proteomes" id="UP000198558"/>
    </source>
</evidence>
<proteinExistence type="inferred from homology"/>
<gene>
    <name evidence="9" type="ORF">SAMN04489758_14716</name>
</gene>
<accession>A0A1I0HBW8</accession>
<feature type="transmembrane region" description="Helical" evidence="8">
    <location>
        <begin position="181"/>
        <end position="204"/>
    </location>
</feature>
<organism evidence="9 10">
    <name type="scientific">Thomasclavelia cocleata</name>
    <dbReference type="NCBI Taxonomy" id="69824"/>
    <lineage>
        <taxon>Bacteria</taxon>
        <taxon>Bacillati</taxon>
        <taxon>Bacillota</taxon>
        <taxon>Erysipelotrichia</taxon>
        <taxon>Erysipelotrichales</taxon>
        <taxon>Coprobacillaceae</taxon>
        <taxon>Thomasclavelia</taxon>
    </lineage>
</organism>
<reference evidence="10" key="1">
    <citation type="submission" date="2016-10" db="EMBL/GenBank/DDBJ databases">
        <authorList>
            <person name="Varghese N."/>
            <person name="Submissions S."/>
        </authorList>
    </citation>
    <scope>NUCLEOTIDE SEQUENCE [LARGE SCALE GENOMIC DNA]</scope>
    <source>
        <strain evidence="10">DSM 1551</strain>
    </source>
</reference>
<keyword evidence="6 8" id="KW-1133">Transmembrane helix</keyword>
<evidence type="ECO:0000256" key="2">
    <source>
        <dbReference type="ARBA" id="ARBA00005540"/>
    </source>
</evidence>
<dbReference type="EMBL" id="FOIN01000047">
    <property type="protein sequence ID" value="SET81283.1"/>
    <property type="molecule type" value="Genomic_DNA"/>
</dbReference>
<evidence type="ECO:0000313" key="9">
    <source>
        <dbReference type="EMBL" id="SET81283.1"/>
    </source>
</evidence>
<comment type="subcellular location">
    <subcellularLocation>
        <location evidence="1">Cell membrane</location>
        <topology evidence="1">Multi-pass membrane protein</topology>
    </subcellularLocation>
</comment>
<evidence type="ECO:0000256" key="4">
    <source>
        <dbReference type="ARBA" id="ARBA00022475"/>
    </source>
</evidence>
<evidence type="ECO:0000256" key="8">
    <source>
        <dbReference type="SAM" id="Phobius"/>
    </source>
</evidence>
<dbReference type="GO" id="GO:0005886">
    <property type="term" value="C:plasma membrane"/>
    <property type="evidence" value="ECO:0007669"/>
    <property type="project" value="UniProtKB-SubCell"/>
</dbReference>
<evidence type="ECO:0000256" key="3">
    <source>
        <dbReference type="ARBA" id="ARBA00022448"/>
    </source>
</evidence>
<protein>
    <submittedName>
        <fullName evidence="9">Riboflavin transporter FmnP</fullName>
    </submittedName>
</protein>
<keyword evidence="3" id="KW-0813">Transport</keyword>
<dbReference type="InterPro" id="IPR025720">
    <property type="entry name" value="RibU"/>
</dbReference>
<dbReference type="PANTHER" id="PTHR38438:SF1">
    <property type="entry name" value="RIBOFLAVIN TRANSPORTER RIBU"/>
    <property type="match status" value="1"/>
</dbReference>
<keyword evidence="4" id="KW-1003">Cell membrane</keyword>
<dbReference type="Proteomes" id="UP000198558">
    <property type="component" value="Unassembled WGS sequence"/>
</dbReference>
<evidence type="ECO:0000256" key="5">
    <source>
        <dbReference type="ARBA" id="ARBA00022692"/>
    </source>
</evidence>
<keyword evidence="10" id="KW-1185">Reference proteome</keyword>
<feature type="transmembrane region" description="Helical" evidence="8">
    <location>
        <begin position="78"/>
        <end position="98"/>
    </location>
</feature>
<name>A0A1I0HBW8_9FIRM</name>
<dbReference type="Pfam" id="PF12822">
    <property type="entry name" value="ECF_trnsprt"/>
    <property type="match status" value="1"/>
</dbReference>
<evidence type="ECO:0000256" key="6">
    <source>
        <dbReference type="ARBA" id="ARBA00022989"/>
    </source>
</evidence>
<dbReference type="Gene3D" id="1.10.1760.20">
    <property type="match status" value="1"/>
</dbReference>
<dbReference type="AlphaFoldDB" id="A0A1I0HBW8"/>
<evidence type="ECO:0000256" key="1">
    <source>
        <dbReference type="ARBA" id="ARBA00004651"/>
    </source>
</evidence>
<sequence length="214" mass="24171">MEITKTRKIVLSAILAALGMILGVLEIPYPLAPWLNLDLSEIVVIMAISMLGFKSALFVCGCKFLVSILFKGPVGPIAIGQITVLIASLTICCVYYFLSQHIKLKKEWLTYVVNMIITMLVFATVLFVVNYFFVTPTYLMQKPAWYTELPFAVDINAFNQQYGTNIVIPEVLSFLSPYGQAIFIIYFPFNFIKGMICAIVYYIVRPIESKFKEA</sequence>
<keyword evidence="5 8" id="KW-0812">Transmembrane</keyword>
<dbReference type="InterPro" id="IPR024529">
    <property type="entry name" value="ECF_trnsprt_substrate-spec"/>
</dbReference>
<dbReference type="GO" id="GO:0032217">
    <property type="term" value="F:riboflavin transmembrane transporter activity"/>
    <property type="evidence" value="ECO:0007669"/>
    <property type="project" value="InterPro"/>
</dbReference>
<keyword evidence="7 8" id="KW-0472">Membrane</keyword>
<feature type="transmembrane region" description="Helical" evidence="8">
    <location>
        <begin position="110"/>
        <end position="133"/>
    </location>
</feature>
<dbReference type="RefSeq" id="WP_092356395.1">
    <property type="nucleotide sequence ID" value="NZ_FOIN01000047.1"/>
</dbReference>
<dbReference type="OrthoDB" id="9809216at2"/>